<comment type="caution">
    <text evidence="1">The sequence shown here is derived from an EMBL/GenBank/DDBJ whole genome shotgun (WGS) entry which is preliminary data.</text>
</comment>
<dbReference type="Proteomes" id="UP000288859">
    <property type="component" value="Unassembled WGS sequence"/>
</dbReference>
<dbReference type="EMBL" id="NAJM01000080">
    <property type="protein sequence ID" value="RVX65781.1"/>
    <property type="molecule type" value="Genomic_DNA"/>
</dbReference>
<organism evidence="1 2">
    <name type="scientific">Exophiala mesophila</name>
    <name type="common">Black yeast-like fungus</name>
    <dbReference type="NCBI Taxonomy" id="212818"/>
    <lineage>
        <taxon>Eukaryota</taxon>
        <taxon>Fungi</taxon>
        <taxon>Dikarya</taxon>
        <taxon>Ascomycota</taxon>
        <taxon>Pezizomycotina</taxon>
        <taxon>Eurotiomycetes</taxon>
        <taxon>Chaetothyriomycetidae</taxon>
        <taxon>Chaetothyriales</taxon>
        <taxon>Herpotrichiellaceae</taxon>
        <taxon>Exophiala</taxon>
    </lineage>
</organism>
<name>A0A438MR94_EXOME</name>
<gene>
    <name evidence="1" type="ORF">B0A52_10312</name>
</gene>
<proteinExistence type="predicted"/>
<sequence length="224" mass="25121">MKQTQSDKACTDSVMDEESIVRRQFDASNSGLEMFRAMPQDLRMRSTYGHQHLVNAGPTDQQVYPNTQGFLIPPTLPYGKPQHSFMLSISPGRGAFITADFVSSIRDMGCKNVTPLSTFDKPTRSKFLVSGKPLNIISMVKLEFLLKQKYDKGWVLVSCYAWVTPDSLDPDSRVDLWLGENLFAPAKGAPYFVWVPGPGDKRELAIMGNYWAGPWWTSLDSGRS</sequence>
<accession>A0A438MR94</accession>
<evidence type="ECO:0000313" key="2">
    <source>
        <dbReference type="Proteomes" id="UP000288859"/>
    </source>
</evidence>
<evidence type="ECO:0000313" key="1">
    <source>
        <dbReference type="EMBL" id="RVX65781.1"/>
    </source>
</evidence>
<protein>
    <submittedName>
        <fullName evidence="1">Uncharacterized protein</fullName>
    </submittedName>
</protein>
<dbReference type="AlphaFoldDB" id="A0A438MR94"/>
<reference evidence="1 2" key="1">
    <citation type="submission" date="2017-03" db="EMBL/GenBank/DDBJ databases">
        <title>Genomes of endolithic fungi from Antarctica.</title>
        <authorList>
            <person name="Coleine C."/>
            <person name="Masonjones S."/>
            <person name="Stajich J.E."/>
        </authorList>
    </citation>
    <scope>NUCLEOTIDE SEQUENCE [LARGE SCALE GENOMIC DNA]</scope>
    <source>
        <strain evidence="1 2">CCFEE 6314</strain>
    </source>
</reference>